<comment type="similarity">
    <text evidence="6">Belongs to the YccS/YhfK family.</text>
</comment>
<evidence type="ECO:0000256" key="7">
    <source>
        <dbReference type="SAM" id="Phobius"/>
    </source>
</evidence>
<dbReference type="PANTHER" id="PTHR30509">
    <property type="entry name" value="P-HYDROXYBENZOIC ACID EFFLUX PUMP SUBUNIT-RELATED"/>
    <property type="match status" value="1"/>
</dbReference>
<evidence type="ECO:0000313" key="10">
    <source>
        <dbReference type="Proteomes" id="UP000319769"/>
    </source>
</evidence>
<feature type="transmembrane region" description="Helical" evidence="7">
    <location>
        <begin position="155"/>
        <end position="173"/>
    </location>
</feature>
<gene>
    <name evidence="9" type="ORF">FPZ12_031875</name>
</gene>
<organism evidence="9 10">
    <name type="scientific">Amycolatopsis acidicola</name>
    <dbReference type="NCBI Taxonomy" id="2596893"/>
    <lineage>
        <taxon>Bacteria</taxon>
        <taxon>Bacillati</taxon>
        <taxon>Actinomycetota</taxon>
        <taxon>Actinomycetes</taxon>
        <taxon>Pseudonocardiales</taxon>
        <taxon>Pseudonocardiaceae</taxon>
        <taxon>Amycolatopsis</taxon>
    </lineage>
</organism>
<protein>
    <submittedName>
        <fullName evidence="9">FUSC family protein</fullName>
    </submittedName>
</protein>
<name>A0A5N0UW84_9PSEU</name>
<evidence type="ECO:0000313" key="9">
    <source>
        <dbReference type="EMBL" id="KAA9154500.1"/>
    </source>
</evidence>
<dbReference type="EMBL" id="VMNW02000065">
    <property type="protein sequence ID" value="KAA9154500.1"/>
    <property type="molecule type" value="Genomic_DNA"/>
</dbReference>
<dbReference type="OrthoDB" id="3816110at2"/>
<evidence type="ECO:0000256" key="1">
    <source>
        <dbReference type="ARBA" id="ARBA00004651"/>
    </source>
</evidence>
<dbReference type="Proteomes" id="UP000319769">
    <property type="component" value="Unassembled WGS sequence"/>
</dbReference>
<keyword evidence="10" id="KW-1185">Reference proteome</keyword>
<dbReference type="InterPro" id="IPR049453">
    <property type="entry name" value="Memb_transporter_dom"/>
</dbReference>
<keyword evidence="4 7" id="KW-1133">Transmembrane helix</keyword>
<keyword evidence="2" id="KW-1003">Cell membrane</keyword>
<proteinExistence type="inferred from homology"/>
<evidence type="ECO:0000259" key="8">
    <source>
        <dbReference type="Pfam" id="PF13515"/>
    </source>
</evidence>
<dbReference type="GO" id="GO:0005886">
    <property type="term" value="C:plasma membrane"/>
    <property type="evidence" value="ECO:0007669"/>
    <property type="project" value="UniProtKB-SubCell"/>
</dbReference>
<evidence type="ECO:0000256" key="4">
    <source>
        <dbReference type="ARBA" id="ARBA00022989"/>
    </source>
</evidence>
<keyword evidence="3 7" id="KW-0812">Transmembrane</keyword>
<reference evidence="9" key="1">
    <citation type="submission" date="2019-09" db="EMBL/GenBank/DDBJ databases">
        <authorList>
            <person name="Teo W.F.A."/>
            <person name="Duangmal K."/>
        </authorList>
    </citation>
    <scope>NUCLEOTIDE SEQUENCE [LARGE SCALE GENOMIC DNA]</scope>
    <source>
        <strain evidence="9">K81G1</strain>
    </source>
</reference>
<feature type="domain" description="Integral membrane bound transporter" evidence="8">
    <location>
        <begin position="45"/>
        <end position="168"/>
    </location>
</feature>
<evidence type="ECO:0000256" key="3">
    <source>
        <dbReference type="ARBA" id="ARBA00022692"/>
    </source>
</evidence>
<evidence type="ECO:0000256" key="2">
    <source>
        <dbReference type="ARBA" id="ARBA00022475"/>
    </source>
</evidence>
<evidence type="ECO:0000256" key="5">
    <source>
        <dbReference type="ARBA" id="ARBA00023136"/>
    </source>
</evidence>
<comment type="caution">
    <text evidence="9">The sequence shown here is derived from an EMBL/GenBank/DDBJ whole genome shotgun (WGS) entry which is preliminary data.</text>
</comment>
<keyword evidence="5 7" id="KW-0472">Membrane</keyword>
<feature type="transmembrane region" description="Helical" evidence="7">
    <location>
        <begin position="34"/>
        <end position="52"/>
    </location>
</feature>
<comment type="subcellular location">
    <subcellularLocation>
        <location evidence="1">Cell membrane</location>
        <topology evidence="1">Multi-pass membrane protein</topology>
    </subcellularLocation>
</comment>
<dbReference type="PANTHER" id="PTHR30509:SF9">
    <property type="entry name" value="MULTIDRUG RESISTANCE PROTEIN MDTO"/>
    <property type="match status" value="1"/>
</dbReference>
<evidence type="ECO:0000256" key="6">
    <source>
        <dbReference type="ARBA" id="ARBA00043993"/>
    </source>
</evidence>
<sequence>MVVTLVLVASTEPLPVPRFRLWWKSLRRWKTWQYSARLTLCLAVAGALGQLWHQPKGYWIAVTVAIVARRQLDGALRRAGERALGTAAGVLVGSLTVWWVPSSWWLVGTVGALAGLRPFLRDRSYTLYALCMTPLVVLLLDFGQATTWETIGYRLADTAAGCAIALVVGYLPWVRREKALPAAV</sequence>
<feature type="transmembrane region" description="Helical" evidence="7">
    <location>
        <begin position="125"/>
        <end position="143"/>
    </location>
</feature>
<dbReference type="Pfam" id="PF13515">
    <property type="entry name" value="FUSC_2"/>
    <property type="match status" value="1"/>
</dbReference>
<dbReference type="AlphaFoldDB" id="A0A5N0UW84"/>
<accession>A0A5N0UW84</accession>